<feature type="modified residue" description="N6-lipoyllysine" evidence="3 4">
    <location>
        <position position="64"/>
    </location>
</feature>
<dbReference type="PANTHER" id="PTHR11715:SF3">
    <property type="entry name" value="GLYCINE CLEAVAGE SYSTEM H PROTEIN-RELATED"/>
    <property type="match status" value="1"/>
</dbReference>
<dbReference type="EMBL" id="PYAW01000001">
    <property type="protein sequence ID" value="PSL49890.1"/>
    <property type="molecule type" value="Genomic_DNA"/>
</dbReference>
<dbReference type="RefSeq" id="WP_106527085.1">
    <property type="nucleotide sequence ID" value="NZ_PYAW01000001.1"/>
</dbReference>
<evidence type="ECO:0000313" key="6">
    <source>
        <dbReference type="EMBL" id="PSL49890.1"/>
    </source>
</evidence>
<comment type="cofactor">
    <cofactor evidence="3">
        <name>(R)-lipoate</name>
        <dbReference type="ChEBI" id="CHEBI:83088"/>
    </cofactor>
    <text evidence="3">Binds 1 lipoyl cofactor covalently.</text>
</comment>
<keyword evidence="2 3" id="KW-0450">Lipoyl</keyword>
<protein>
    <recommendedName>
        <fullName evidence="3">Glycine cleavage system H protein</fullName>
    </recommendedName>
</protein>
<organism evidence="6 7">
    <name type="scientific">Chitinophaga niastensis</name>
    <dbReference type="NCBI Taxonomy" id="536980"/>
    <lineage>
        <taxon>Bacteria</taxon>
        <taxon>Pseudomonadati</taxon>
        <taxon>Bacteroidota</taxon>
        <taxon>Chitinophagia</taxon>
        <taxon>Chitinophagales</taxon>
        <taxon>Chitinophagaceae</taxon>
        <taxon>Chitinophaga</taxon>
    </lineage>
</organism>
<gene>
    <name evidence="3" type="primary">gcvH</name>
    <name evidence="6" type="ORF">CLV51_1011229</name>
</gene>
<comment type="function">
    <text evidence="3">The glycine cleavage system catalyzes the degradation of glycine. The H protein shuttles the methylamine group of glycine from the P protein to the T protein.</text>
</comment>
<evidence type="ECO:0000256" key="4">
    <source>
        <dbReference type="PIRSR" id="PIRSR617453-50"/>
    </source>
</evidence>
<feature type="domain" description="Lipoyl-binding" evidence="5">
    <location>
        <begin position="22"/>
        <end position="105"/>
    </location>
</feature>
<dbReference type="InterPro" id="IPR033753">
    <property type="entry name" value="GCV_H/Fam206"/>
</dbReference>
<dbReference type="GO" id="GO:0005737">
    <property type="term" value="C:cytoplasm"/>
    <property type="evidence" value="ECO:0007669"/>
    <property type="project" value="TreeGrafter"/>
</dbReference>
<accession>A0A2P8HUI4</accession>
<dbReference type="InterPro" id="IPR011053">
    <property type="entry name" value="Single_hybrid_motif"/>
</dbReference>
<sequence>MSTPGNLRYTRDHSWVLLNGNKATIGLTDHAQKQLGEIVFVELPYKVGDTLGKDEAFGTVESVKAVTELFSPLNGKVAEINETVLDSPDLVNDEPYAGGWFLKITVANPKEVGELLDAAAYDKYCSTEE</sequence>
<name>A0A2P8HUI4_CHINA</name>
<dbReference type="GO" id="GO:0009249">
    <property type="term" value="P:protein lipoylation"/>
    <property type="evidence" value="ECO:0007669"/>
    <property type="project" value="TreeGrafter"/>
</dbReference>
<dbReference type="SUPFAM" id="SSF51230">
    <property type="entry name" value="Single hybrid motif"/>
    <property type="match status" value="1"/>
</dbReference>
<dbReference type="NCBIfam" id="TIGR00527">
    <property type="entry name" value="gcvH"/>
    <property type="match status" value="1"/>
</dbReference>
<dbReference type="Pfam" id="PF01597">
    <property type="entry name" value="GCV_H"/>
    <property type="match status" value="1"/>
</dbReference>
<keyword evidence="7" id="KW-1185">Reference proteome</keyword>
<dbReference type="PROSITE" id="PS00189">
    <property type="entry name" value="LIPOYL"/>
    <property type="match status" value="1"/>
</dbReference>
<evidence type="ECO:0000313" key="7">
    <source>
        <dbReference type="Proteomes" id="UP000240971"/>
    </source>
</evidence>
<comment type="subunit">
    <text evidence="3">The glycine cleavage system is composed of four proteins: P, T, L and H.</text>
</comment>
<evidence type="ECO:0000256" key="3">
    <source>
        <dbReference type="HAMAP-Rule" id="MF_00272"/>
    </source>
</evidence>
<dbReference type="CDD" id="cd06848">
    <property type="entry name" value="GCS_H"/>
    <property type="match status" value="1"/>
</dbReference>
<dbReference type="InterPro" id="IPR003016">
    <property type="entry name" value="2-oxoA_DH_lipoyl-BS"/>
</dbReference>
<dbReference type="PROSITE" id="PS50968">
    <property type="entry name" value="BIOTINYL_LIPOYL"/>
    <property type="match status" value="1"/>
</dbReference>
<evidence type="ECO:0000256" key="1">
    <source>
        <dbReference type="ARBA" id="ARBA00009249"/>
    </source>
</evidence>
<dbReference type="InterPro" id="IPR000089">
    <property type="entry name" value="Biotin_lipoyl"/>
</dbReference>
<dbReference type="GO" id="GO:0019464">
    <property type="term" value="P:glycine decarboxylation via glycine cleavage system"/>
    <property type="evidence" value="ECO:0007669"/>
    <property type="project" value="UniProtKB-UniRule"/>
</dbReference>
<dbReference type="Gene3D" id="2.40.50.100">
    <property type="match status" value="1"/>
</dbReference>
<evidence type="ECO:0000259" key="5">
    <source>
        <dbReference type="PROSITE" id="PS50968"/>
    </source>
</evidence>
<comment type="similarity">
    <text evidence="1 3">Belongs to the GcvH family.</text>
</comment>
<dbReference type="InterPro" id="IPR002930">
    <property type="entry name" value="GCV_H"/>
</dbReference>
<dbReference type="GO" id="GO:0005960">
    <property type="term" value="C:glycine cleavage complex"/>
    <property type="evidence" value="ECO:0007669"/>
    <property type="project" value="InterPro"/>
</dbReference>
<dbReference type="OrthoDB" id="9796712at2"/>
<dbReference type="Proteomes" id="UP000240971">
    <property type="component" value="Unassembled WGS sequence"/>
</dbReference>
<reference evidence="6 7" key="1">
    <citation type="submission" date="2018-03" db="EMBL/GenBank/DDBJ databases">
        <title>Genomic Encyclopedia of Archaeal and Bacterial Type Strains, Phase II (KMG-II): from individual species to whole genera.</title>
        <authorList>
            <person name="Goeker M."/>
        </authorList>
    </citation>
    <scope>NUCLEOTIDE SEQUENCE [LARGE SCALE GENOMIC DNA]</scope>
    <source>
        <strain evidence="6 7">DSM 24859</strain>
    </source>
</reference>
<evidence type="ECO:0000256" key="2">
    <source>
        <dbReference type="ARBA" id="ARBA00022823"/>
    </source>
</evidence>
<proteinExistence type="inferred from homology"/>
<dbReference type="InterPro" id="IPR017453">
    <property type="entry name" value="GCV_H_sub"/>
</dbReference>
<dbReference type="AlphaFoldDB" id="A0A2P8HUI4"/>
<dbReference type="PANTHER" id="PTHR11715">
    <property type="entry name" value="GLYCINE CLEAVAGE SYSTEM H PROTEIN"/>
    <property type="match status" value="1"/>
</dbReference>
<comment type="caution">
    <text evidence="6">The sequence shown here is derived from an EMBL/GenBank/DDBJ whole genome shotgun (WGS) entry which is preliminary data.</text>
</comment>
<dbReference type="HAMAP" id="MF_00272">
    <property type="entry name" value="GcvH"/>
    <property type="match status" value="1"/>
</dbReference>
<dbReference type="NCBIfam" id="NF002270">
    <property type="entry name" value="PRK01202.1"/>
    <property type="match status" value="1"/>
</dbReference>